<accession>A0A183TLH6</accession>
<dbReference type="WBParaSite" id="SSLN_0001798101-mRNA-1">
    <property type="protein sequence ID" value="SSLN_0001798101-mRNA-1"/>
    <property type="gene ID" value="SSLN_0001798101"/>
</dbReference>
<protein>
    <submittedName>
        <fullName evidence="1">ABC transporter substrate-binding protein</fullName>
    </submittedName>
</protein>
<dbReference type="AlphaFoldDB" id="A0A183TLH6"/>
<reference evidence="1" key="1">
    <citation type="submission" date="2016-06" db="UniProtKB">
        <authorList>
            <consortium name="WormBaseParasite"/>
        </authorList>
    </citation>
    <scope>IDENTIFICATION</scope>
</reference>
<sequence>LTTAVGSSGKSPLPDRVAIWPASQPNVSSDWVQVLGVDAIQSPAPATANGL</sequence>
<evidence type="ECO:0000313" key="1">
    <source>
        <dbReference type="WBParaSite" id="SSLN_0001798101-mRNA-1"/>
    </source>
</evidence>
<name>A0A183TLH6_SCHSO</name>
<organism evidence="1">
    <name type="scientific">Schistocephalus solidus</name>
    <name type="common">Tapeworm</name>
    <dbReference type="NCBI Taxonomy" id="70667"/>
    <lineage>
        <taxon>Eukaryota</taxon>
        <taxon>Metazoa</taxon>
        <taxon>Spiralia</taxon>
        <taxon>Lophotrochozoa</taxon>
        <taxon>Platyhelminthes</taxon>
        <taxon>Cestoda</taxon>
        <taxon>Eucestoda</taxon>
        <taxon>Diphyllobothriidea</taxon>
        <taxon>Diphyllobothriidae</taxon>
        <taxon>Schistocephalus</taxon>
    </lineage>
</organism>
<proteinExistence type="predicted"/>